<evidence type="ECO:0000313" key="1">
    <source>
        <dbReference type="EMBL" id="KII83868.1"/>
    </source>
</evidence>
<dbReference type="SUPFAM" id="SSF52047">
    <property type="entry name" value="RNI-like"/>
    <property type="match status" value="1"/>
</dbReference>
<dbReference type="InterPro" id="IPR032675">
    <property type="entry name" value="LRR_dom_sf"/>
</dbReference>
<dbReference type="HOGENOM" id="CLU_600078_0_0_1"/>
<gene>
    <name evidence="1" type="ORF">PLICRDRAFT_429853</name>
</gene>
<name>A0A0C9T6W8_PLICR</name>
<protein>
    <recommendedName>
        <fullName evidence="3">F-box domain-containing protein</fullName>
    </recommendedName>
</protein>
<keyword evidence="2" id="KW-1185">Reference proteome</keyword>
<dbReference type="OrthoDB" id="2747524at2759"/>
<dbReference type="Proteomes" id="UP000053263">
    <property type="component" value="Unassembled WGS sequence"/>
</dbReference>
<evidence type="ECO:0008006" key="3">
    <source>
        <dbReference type="Google" id="ProtNLM"/>
    </source>
</evidence>
<dbReference type="Gene3D" id="3.80.10.10">
    <property type="entry name" value="Ribonuclease Inhibitor"/>
    <property type="match status" value="1"/>
</dbReference>
<reference evidence="1 2" key="1">
    <citation type="submission" date="2014-06" db="EMBL/GenBank/DDBJ databases">
        <title>Evolutionary Origins and Diversification of the Mycorrhizal Mutualists.</title>
        <authorList>
            <consortium name="DOE Joint Genome Institute"/>
            <consortium name="Mycorrhizal Genomics Consortium"/>
            <person name="Kohler A."/>
            <person name="Kuo A."/>
            <person name="Nagy L.G."/>
            <person name="Floudas D."/>
            <person name="Copeland A."/>
            <person name="Barry K.W."/>
            <person name="Cichocki N."/>
            <person name="Veneault-Fourrey C."/>
            <person name="LaButti K."/>
            <person name="Lindquist E.A."/>
            <person name="Lipzen A."/>
            <person name="Lundell T."/>
            <person name="Morin E."/>
            <person name="Murat C."/>
            <person name="Riley R."/>
            <person name="Ohm R."/>
            <person name="Sun H."/>
            <person name="Tunlid A."/>
            <person name="Henrissat B."/>
            <person name="Grigoriev I.V."/>
            <person name="Hibbett D.S."/>
            <person name="Martin F."/>
        </authorList>
    </citation>
    <scope>NUCLEOTIDE SEQUENCE [LARGE SCALE GENOMIC DNA]</scope>
    <source>
        <strain evidence="1 2">FD-325 SS-3</strain>
    </source>
</reference>
<dbReference type="AlphaFoldDB" id="A0A0C9T6W8"/>
<organism evidence="1 2">
    <name type="scientific">Plicaturopsis crispa FD-325 SS-3</name>
    <dbReference type="NCBI Taxonomy" id="944288"/>
    <lineage>
        <taxon>Eukaryota</taxon>
        <taxon>Fungi</taxon>
        <taxon>Dikarya</taxon>
        <taxon>Basidiomycota</taxon>
        <taxon>Agaricomycotina</taxon>
        <taxon>Agaricomycetes</taxon>
        <taxon>Agaricomycetidae</taxon>
        <taxon>Amylocorticiales</taxon>
        <taxon>Amylocorticiaceae</taxon>
        <taxon>Plicatura</taxon>
        <taxon>Plicaturopsis crispa</taxon>
    </lineage>
</organism>
<sequence length="456" mass="51301">MPSMLREMYSTQRGIWPQSVWKYVVILRLRDRLPRSVERIDVSRYPAALPFFVALRRLSLRVEHRDTLDALLHAAGSVPNLNDLAIEHARLDGPPLSALSRLTRLRRLAISIDKPPREMCEEKLQEELQNVHECLRILSAHLHELETSADICPLETLADHAWPQLRTLIMTGHSPAYGHMSVSASVARMPCLRVLHLNFSAYCESPFWAQPPIFLYSTPSPRPPTPLPAALPHLESLVLSNVYQPSDTILDQLPAQLTCLRVFACKDFMLSNRGGYSSLAWPQRFPLSEPQAFRVVQHTSRMAALTELALALSFLPTPELVRAVAAACPQLTVLELAYSGYDTRKFTTDTMSFPSLDTLHDALCLLRALHVLRISVADTSAPGRPQFMNLRNWVVFIPFLEALAREEPTLGSVALSFDGQGPGMPRQPTRWLTFVVGVDRTGEVYVMDRIDRSPHL</sequence>
<evidence type="ECO:0000313" key="2">
    <source>
        <dbReference type="Proteomes" id="UP000053263"/>
    </source>
</evidence>
<dbReference type="EMBL" id="KN832573">
    <property type="protein sequence ID" value="KII83868.1"/>
    <property type="molecule type" value="Genomic_DNA"/>
</dbReference>
<accession>A0A0C9T6W8</accession>
<proteinExistence type="predicted"/>